<sequence>MPAPRRTVLLGAAGAAALAVAGAVALPSAPAAHVTVSPAAASTGAGDTAPLPGVAFILKSTPVSAAALKQLDDLAANPARGMKRQANLVAAASGAKNGMTWKTGCGSNDAVKAVDAKVTLGAWCFDNGDKSSNYWIPQGVASSRSAQLDGFVLSWYHRHASGSDWVTDGSRITVGKRPLVEKKGAYQPVTLAIPTTTSAGKLAVKDVRPAAPASGTVAAKGVAEATQHQGGVALAGDHLYTADTSGLRVYDVRRTYQVATGKNELGVDAADGKFYAHNEKYVLFQTGMYRPVNAGSCPAWDKAPSAKNKDLCFSTVTYDPTTSPKSLLTAEYKTAGGVTSAKPMRVVRWPLNADGSLKADASGQVKSAVVYGTNLTNVQGVAGYHGGGGDTIYYSQSNGASPGAIYSDRDGDGKAPFKVVGPIGGESLAFDPYSGGDRVYGVTERPNQRMFYWIYRKQLQRSGMP</sequence>
<protein>
    <submittedName>
        <fullName evidence="2">Uncharacterized protein</fullName>
    </submittedName>
</protein>
<dbReference type="RefSeq" id="WP_151545274.1">
    <property type="nucleotide sequence ID" value="NZ_WBMR01000188.1"/>
</dbReference>
<dbReference type="Proteomes" id="UP000483004">
    <property type="component" value="Unassembled WGS sequence"/>
</dbReference>
<name>A0A6L3VL38_9ACTN</name>
<dbReference type="EMBL" id="WBMR01000188">
    <property type="protein sequence ID" value="KAB2367131.1"/>
    <property type="molecule type" value="Genomic_DNA"/>
</dbReference>
<organism evidence="2 3">
    <name type="scientific">Actinomadura montaniterrae</name>
    <dbReference type="NCBI Taxonomy" id="1803903"/>
    <lineage>
        <taxon>Bacteria</taxon>
        <taxon>Bacillati</taxon>
        <taxon>Actinomycetota</taxon>
        <taxon>Actinomycetes</taxon>
        <taxon>Streptosporangiales</taxon>
        <taxon>Thermomonosporaceae</taxon>
        <taxon>Actinomadura</taxon>
    </lineage>
</organism>
<proteinExistence type="predicted"/>
<gene>
    <name evidence="2" type="ORF">F9B16_39060</name>
</gene>
<evidence type="ECO:0000313" key="2">
    <source>
        <dbReference type="EMBL" id="KAB2367131.1"/>
    </source>
</evidence>
<dbReference type="InterPro" id="IPR006311">
    <property type="entry name" value="TAT_signal"/>
</dbReference>
<dbReference type="OrthoDB" id="618894at2"/>
<accession>A0A6L3VL38</accession>
<dbReference type="AlphaFoldDB" id="A0A6L3VL38"/>
<keyword evidence="1" id="KW-0732">Signal</keyword>
<feature type="signal peptide" evidence="1">
    <location>
        <begin position="1"/>
        <end position="25"/>
    </location>
</feature>
<keyword evidence="3" id="KW-1185">Reference proteome</keyword>
<feature type="chain" id="PRO_5039256241" evidence="1">
    <location>
        <begin position="26"/>
        <end position="465"/>
    </location>
</feature>
<evidence type="ECO:0000313" key="3">
    <source>
        <dbReference type="Proteomes" id="UP000483004"/>
    </source>
</evidence>
<dbReference type="PROSITE" id="PS51318">
    <property type="entry name" value="TAT"/>
    <property type="match status" value="1"/>
</dbReference>
<comment type="caution">
    <text evidence="2">The sequence shown here is derived from an EMBL/GenBank/DDBJ whole genome shotgun (WGS) entry which is preliminary data.</text>
</comment>
<evidence type="ECO:0000256" key="1">
    <source>
        <dbReference type="SAM" id="SignalP"/>
    </source>
</evidence>
<reference evidence="2 3" key="1">
    <citation type="submission" date="2019-09" db="EMBL/GenBank/DDBJ databases">
        <title>Actinomadura physcomitrii sp. nov., a novel actinomycete isolated from moss [Physcomitrium sphaericum (Ludw) Fuernr].</title>
        <authorList>
            <person name="Liu C."/>
            <person name="Zhuang X."/>
        </authorList>
    </citation>
    <scope>NUCLEOTIDE SEQUENCE [LARGE SCALE GENOMIC DNA]</scope>
    <source>
        <strain evidence="2 3">CYP1-1B</strain>
    </source>
</reference>